<dbReference type="Pfam" id="PF20684">
    <property type="entry name" value="Fung_rhodopsin"/>
    <property type="match status" value="1"/>
</dbReference>
<feature type="transmembrane region" description="Helical" evidence="2">
    <location>
        <begin position="20"/>
        <end position="44"/>
    </location>
</feature>
<evidence type="ECO:0000256" key="1">
    <source>
        <dbReference type="SAM" id="MobiDB-lite"/>
    </source>
</evidence>
<evidence type="ECO:0000313" key="5">
    <source>
        <dbReference type="Proteomes" id="UP000253153"/>
    </source>
</evidence>
<proteinExistence type="predicted"/>
<dbReference type="PANTHER" id="PTHR38794:SF3">
    <property type="entry name" value="INTEGRAL MEMBRANE PROTEIN"/>
    <property type="match status" value="1"/>
</dbReference>
<dbReference type="EMBL" id="QKXC01000037">
    <property type="protein sequence ID" value="RBR25626.1"/>
    <property type="molecule type" value="Genomic_DNA"/>
</dbReference>
<feature type="region of interest" description="Disordered" evidence="1">
    <location>
        <begin position="301"/>
        <end position="342"/>
    </location>
</feature>
<keyword evidence="2" id="KW-0812">Transmembrane</keyword>
<feature type="transmembrane region" description="Helical" evidence="2">
    <location>
        <begin position="176"/>
        <end position="198"/>
    </location>
</feature>
<dbReference type="Proteomes" id="UP000253153">
    <property type="component" value="Unassembled WGS sequence"/>
</dbReference>
<dbReference type="OrthoDB" id="3918601at2759"/>
<feature type="compositionally biased region" description="Polar residues" evidence="1">
    <location>
        <begin position="306"/>
        <end position="318"/>
    </location>
</feature>
<sequence length="397" mass="43226">MDTVSEAAPPFYPLTETNHAALVVVASIVFYIYALLGIIGKMIIRLNITSMRDFDFALLVSAVIYFIQTACVIAACSEGLGSHRDALSDDEFARFSKLMYASRIFGILIHATTKIALGLLIRQIDRQGGLNVANIILGGVVIVWAVSGVLTTAFACPMPEPWSFENSVQCPAHGPIYVYNSIMIIVTDIALCVLPVAMMWEVQTSIRRKLIVVGLFCTRLIVPIITIPEVTHASYMFGGSDDVTWRAVSTMIWGQISLGLAVLTVCIPSLKGVIDSLMGSTAVAALNTPYELKDSGNGTGLEMTAISDSRNRQSTKQGSGMGSGLRKSSKVRQSQQHMWRHDMTTEVRTEIASGSESVRNLTEGVMVNTDFEVCYDERHASRADSMGSTEAAYRMQS</sequence>
<evidence type="ECO:0000256" key="2">
    <source>
        <dbReference type="SAM" id="Phobius"/>
    </source>
</evidence>
<dbReference type="RefSeq" id="XP_031020217.1">
    <property type="nucleotide sequence ID" value="XM_031155739.1"/>
</dbReference>
<name>A0A366SAB6_9HYPO</name>
<evidence type="ECO:0000259" key="3">
    <source>
        <dbReference type="Pfam" id="PF20684"/>
    </source>
</evidence>
<keyword evidence="2" id="KW-0472">Membrane</keyword>
<dbReference type="InterPro" id="IPR049326">
    <property type="entry name" value="Rhodopsin_dom_fungi"/>
</dbReference>
<feature type="transmembrane region" description="Helical" evidence="2">
    <location>
        <begin position="210"/>
        <end position="227"/>
    </location>
</feature>
<protein>
    <recommendedName>
        <fullName evidence="3">Rhodopsin domain-containing protein</fullName>
    </recommendedName>
</protein>
<organism evidence="4 5">
    <name type="scientific">Fusarium coffeatum</name>
    <dbReference type="NCBI Taxonomy" id="231269"/>
    <lineage>
        <taxon>Eukaryota</taxon>
        <taxon>Fungi</taxon>
        <taxon>Dikarya</taxon>
        <taxon>Ascomycota</taxon>
        <taxon>Pezizomycotina</taxon>
        <taxon>Sordariomycetes</taxon>
        <taxon>Hypocreomycetidae</taxon>
        <taxon>Hypocreales</taxon>
        <taxon>Nectriaceae</taxon>
        <taxon>Fusarium</taxon>
        <taxon>Fusarium incarnatum-equiseti species complex</taxon>
    </lineage>
</organism>
<feature type="transmembrane region" description="Helical" evidence="2">
    <location>
        <begin position="56"/>
        <end position="80"/>
    </location>
</feature>
<feature type="transmembrane region" description="Helical" evidence="2">
    <location>
        <begin position="100"/>
        <end position="120"/>
    </location>
</feature>
<keyword evidence="5" id="KW-1185">Reference proteome</keyword>
<comment type="caution">
    <text evidence="4">The sequence shown here is derived from an EMBL/GenBank/DDBJ whole genome shotgun (WGS) entry which is preliminary data.</text>
</comment>
<dbReference type="AlphaFoldDB" id="A0A366SAB6"/>
<keyword evidence="2" id="KW-1133">Transmembrane helix</keyword>
<feature type="transmembrane region" description="Helical" evidence="2">
    <location>
        <begin position="247"/>
        <end position="270"/>
    </location>
</feature>
<feature type="domain" description="Rhodopsin" evidence="3">
    <location>
        <begin position="43"/>
        <end position="274"/>
    </location>
</feature>
<dbReference type="GeneID" id="41991035"/>
<reference evidence="4 5" key="1">
    <citation type="submission" date="2018-06" db="EMBL/GenBank/DDBJ databases">
        <title>Fusarium incarnatum-equiseti species complex species 28.</title>
        <authorList>
            <person name="Gardiner D.M."/>
        </authorList>
    </citation>
    <scope>NUCLEOTIDE SEQUENCE [LARGE SCALE GENOMIC DNA]</scope>
    <source>
        <strain evidence="4 5">FIESC_28</strain>
    </source>
</reference>
<feature type="transmembrane region" description="Helical" evidence="2">
    <location>
        <begin position="132"/>
        <end position="156"/>
    </location>
</feature>
<evidence type="ECO:0000313" key="4">
    <source>
        <dbReference type="EMBL" id="RBR25626.1"/>
    </source>
</evidence>
<accession>A0A366SAB6</accession>
<gene>
    <name evidence="4" type="ORF">FIESC28_01589</name>
</gene>
<dbReference type="PANTHER" id="PTHR38794">
    <property type="entry name" value="INTEGRAL MEMBRANE PROTEIN"/>
    <property type="match status" value="1"/>
</dbReference>